<accession>A0A3E0KZD7</accession>
<dbReference type="Gene3D" id="3.40.50.1010">
    <property type="entry name" value="5'-nuclease"/>
    <property type="match status" value="1"/>
</dbReference>
<dbReference type="Proteomes" id="UP000256873">
    <property type="component" value="Unassembled WGS sequence"/>
</dbReference>
<evidence type="ECO:0000313" key="3">
    <source>
        <dbReference type="Proteomes" id="UP000256873"/>
    </source>
</evidence>
<evidence type="ECO:0000313" key="2">
    <source>
        <dbReference type="EMBL" id="REJ40467.1"/>
    </source>
</evidence>
<organism evidence="2 3">
    <name type="scientific">Microcystis flos-aquae TF09</name>
    <dbReference type="NCBI Taxonomy" id="2060473"/>
    <lineage>
        <taxon>Bacteria</taxon>
        <taxon>Bacillati</taxon>
        <taxon>Cyanobacteriota</taxon>
        <taxon>Cyanophyceae</taxon>
        <taxon>Oscillatoriophycideae</taxon>
        <taxon>Chroococcales</taxon>
        <taxon>Microcystaceae</taxon>
        <taxon>Microcystis</taxon>
    </lineage>
</organism>
<gene>
    <name evidence="2" type="ORF">DWQ54_19455</name>
</gene>
<dbReference type="SUPFAM" id="SSF88723">
    <property type="entry name" value="PIN domain-like"/>
    <property type="match status" value="1"/>
</dbReference>
<feature type="domain" description="PIN" evidence="1">
    <location>
        <begin position="5"/>
        <end position="125"/>
    </location>
</feature>
<evidence type="ECO:0000259" key="1">
    <source>
        <dbReference type="Pfam" id="PF01850"/>
    </source>
</evidence>
<dbReference type="InterPro" id="IPR002716">
    <property type="entry name" value="PIN_dom"/>
</dbReference>
<dbReference type="InterPro" id="IPR029060">
    <property type="entry name" value="PIN-like_dom_sf"/>
</dbReference>
<dbReference type="Pfam" id="PF01850">
    <property type="entry name" value="PIN"/>
    <property type="match status" value="1"/>
</dbReference>
<dbReference type="InterPro" id="IPR041705">
    <property type="entry name" value="PIN_Sll0205"/>
</dbReference>
<proteinExistence type="predicted"/>
<sequence length="133" mass="14622">MSDAVTDTHALIWYLEDSPRLSSTANQTFEQCDRGEIVIYVPTICLIEIIYLQEKGRIAPELKSQLDAELLAGNSGFILADLTAEVVNVLATVLRTAVPDLPDRIIAATAFHLGLPLISCDRRMPLTGISLIW</sequence>
<dbReference type="EMBL" id="QQWC01000005">
    <property type="protein sequence ID" value="REJ40467.1"/>
    <property type="molecule type" value="Genomic_DNA"/>
</dbReference>
<comment type="caution">
    <text evidence="2">The sequence shown here is derived from an EMBL/GenBank/DDBJ whole genome shotgun (WGS) entry which is preliminary data.</text>
</comment>
<reference evidence="2 3" key="1">
    <citation type="submission" date="2017-10" db="EMBL/GenBank/DDBJ databases">
        <title>A large-scale comparative metagenomic study reveals the eutrophication-driven functional interactions in six Microcystis-epibionts communities.</title>
        <authorList>
            <person name="Li Q."/>
            <person name="Lin F."/>
        </authorList>
    </citation>
    <scope>NUCLEOTIDE SEQUENCE [LARGE SCALE GENOMIC DNA]</scope>
    <source>
        <strain evidence="2">TF09</strain>
    </source>
</reference>
<protein>
    <submittedName>
        <fullName evidence="2">PIN domain-containing protein</fullName>
    </submittedName>
</protein>
<name>A0A3E0KZD7_9CHRO</name>
<dbReference type="CDD" id="cd09872">
    <property type="entry name" value="PIN_Sll0205-like"/>
    <property type="match status" value="1"/>
</dbReference>
<dbReference type="AlphaFoldDB" id="A0A3E0KZD7"/>